<evidence type="ECO:0000256" key="4">
    <source>
        <dbReference type="ARBA" id="ARBA00022801"/>
    </source>
</evidence>
<dbReference type="GO" id="GO:0009368">
    <property type="term" value="C:endopeptidase Clp complex"/>
    <property type="evidence" value="ECO:0007669"/>
    <property type="project" value="TreeGrafter"/>
</dbReference>
<keyword evidence="5" id="KW-0720">Serine protease</keyword>
<accession>A0A317GHR7</accession>
<dbReference type="RefSeq" id="WP_134906888.1">
    <property type="nucleotide sequence ID" value="NZ_JAJAOX010000068.1"/>
</dbReference>
<dbReference type="AlphaFoldDB" id="A0A317GHR7"/>
<dbReference type="NCBIfam" id="NF045542">
    <property type="entry name" value="Clp_rel_HeadMat"/>
    <property type="match status" value="1"/>
</dbReference>
<dbReference type="GO" id="GO:0004252">
    <property type="term" value="F:serine-type endopeptidase activity"/>
    <property type="evidence" value="ECO:0007669"/>
    <property type="project" value="InterPro"/>
</dbReference>
<dbReference type="PANTHER" id="PTHR10381:SF70">
    <property type="entry name" value="ATP-DEPENDENT CLP PROTEASE PROTEOLYTIC SUBUNIT"/>
    <property type="match status" value="1"/>
</dbReference>
<dbReference type="GO" id="GO:0051117">
    <property type="term" value="F:ATPase binding"/>
    <property type="evidence" value="ECO:0007669"/>
    <property type="project" value="TreeGrafter"/>
</dbReference>
<dbReference type="PANTHER" id="PTHR10381">
    <property type="entry name" value="ATP-DEPENDENT CLP PROTEASE PROTEOLYTIC SUBUNIT"/>
    <property type="match status" value="1"/>
</dbReference>
<dbReference type="InterPro" id="IPR001907">
    <property type="entry name" value="ClpP"/>
</dbReference>
<evidence type="ECO:0000256" key="5">
    <source>
        <dbReference type="ARBA" id="ARBA00022825"/>
    </source>
</evidence>
<dbReference type="SUPFAM" id="SSF52096">
    <property type="entry name" value="ClpP/crotonase"/>
    <property type="match status" value="1"/>
</dbReference>
<keyword evidence="2" id="KW-0963">Cytoplasm</keyword>
<dbReference type="InterPro" id="IPR023562">
    <property type="entry name" value="ClpP/TepA"/>
</dbReference>
<dbReference type="Gene3D" id="3.90.226.10">
    <property type="entry name" value="2-enoyl-CoA Hydratase, Chain A, domain 1"/>
    <property type="match status" value="1"/>
</dbReference>
<keyword evidence="4" id="KW-0378">Hydrolase</keyword>
<sequence>MMKTIKVTGDVVDNNTGKFYQFFGMDSTSPNMIDDVLNDGSNDDVEVIINSGGGDVFAGSEIYSMLRNYVGNVIVNITGIAASAASVIAMAGNTINMSPTAQMMIHKAWSYQEGNADDHDHEARVLASIDQSIVNAYVDRTGIDRNTILQMMQNETWMTAQNAVDKGFADKIMFHDDEQLQVANALGHTLPKKDAVKKFMTMIAEIKDSEKPTPAIKNQIKDNKEKPTPSLRNQKLAILFDRKDDDNVNN</sequence>
<evidence type="ECO:0000256" key="7">
    <source>
        <dbReference type="SAM" id="MobiDB-lite"/>
    </source>
</evidence>
<evidence type="ECO:0000256" key="1">
    <source>
        <dbReference type="ARBA" id="ARBA00007039"/>
    </source>
</evidence>
<reference evidence="8 9" key="1">
    <citation type="journal article" date="2018" name="Front. Microbiol.">
        <title>Comparative Genomics of the Herbivore Gut Symbiont Lactobacillus reuteri Reveals Genetic Diversity and Lifestyle Adaptation.</title>
        <authorList>
            <person name="Zhao J."/>
        </authorList>
    </citation>
    <scope>NUCLEOTIDE SEQUENCE [LARGE SCALE GENOMIC DNA]</scope>
    <source>
        <strain evidence="8 9">LR12</strain>
    </source>
</reference>
<dbReference type="GO" id="GO:0006515">
    <property type="term" value="P:protein quality control for misfolded or incompletely synthesized proteins"/>
    <property type="evidence" value="ECO:0007669"/>
    <property type="project" value="TreeGrafter"/>
</dbReference>
<dbReference type="GO" id="GO:0004176">
    <property type="term" value="F:ATP-dependent peptidase activity"/>
    <property type="evidence" value="ECO:0007669"/>
    <property type="project" value="InterPro"/>
</dbReference>
<dbReference type="Pfam" id="PF00574">
    <property type="entry name" value="CLP_protease"/>
    <property type="match status" value="1"/>
</dbReference>
<dbReference type="EMBL" id="QGHS01000016">
    <property type="protein sequence ID" value="PWT48597.1"/>
    <property type="molecule type" value="Genomic_DNA"/>
</dbReference>
<comment type="similarity">
    <text evidence="1 6">Belongs to the peptidase S14 family.</text>
</comment>
<dbReference type="PRINTS" id="PR00127">
    <property type="entry name" value="CLPPROTEASEP"/>
</dbReference>
<evidence type="ECO:0000256" key="6">
    <source>
        <dbReference type="RuleBase" id="RU003567"/>
    </source>
</evidence>
<feature type="region of interest" description="Disordered" evidence="7">
    <location>
        <begin position="213"/>
        <end position="234"/>
    </location>
</feature>
<evidence type="ECO:0000313" key="9">
    <source>
        <dbReference type="Proteomes" id="UP000245866"/>
    </source>
</evidence>
<keyword evidence="3" id="KW-0645">Protease</keyword>
<proteinExistence type="inferred from homology"/>
<protein>
    <recommendedName>
        <fullName evidence="6">ATP-dependent Clp protease proteolytic subunit</fullName>
    </recommendedName>
</protein>
<name>A0A317GHR7_LIMRT</name>
<organism evidence="8 9">
    <name type="scientific">Limosilactobacillus reuteri</name>
    <name type="common">Lactobacillus reuteri</name>
    <dbReference type="NCBI Taxonomy" id="1598"/>
    <lineage>
        <taxon>Bacteria</taxon>
        <taxon>Bacillati</taxon>
        <taxon>Bacillota</taxon>
        <taxon>Bacilli</taxon>
        <taxon>Lactobacillales</taxon>
        <taxon>Lactobacillaceae</taxon>
        <taxon>Limosilactobacillus</taxon>
    </lineage>
</organism>
<comment type="caution">
    <text evidence="8">The sequence shown here is derived from an EMBL/GenBank/DDBJ whole genome shotgun (WGS) entry which is preliminary data.</text>
</comment>
<dbReference type="Proteomes" id="UP000245866">
    <property type="component" value="Unassembled WGS sequence"/>
</dbReference>
<evidence type="ECO:0000256" key="2">
    <source>
        <dbReference type="ARBA" id="ARBA00022490"/>
    </source>
</evidence>
<evidence type="ECO:0000256" key="3">
    <source>
        <dbReference type="ARBA" id="ARBA00022670"/>
    </source>
</evidence>
<gene>
    <name evidence="8" type="ORF">DKZ23_02415</name>
</gene>
<dbReference type="CDD" id="cd07016">
    <property type="entry name" value="S14_ClpP_1"/>
    <property type="match status" value="1"/>
</dbReference>
<evidence type="ECO:0000313" key="8">
    <source>
        <dbReference type="EMBL" id="PWT48597.1"/>
    </source>
</evidence>
<dbReference type="InterPro" id="IPR029045">
    <property type="entry name" value="ClpP/crotonase-like_dom_sf"/>
</dbReference>